<evidence type="ECO:0000313" key="3">
    <source>
        <dbReference type="EMBL" id="KAA1099495.1"/>
    </source>
</evidence>
<name>A0A5B0REH4_PUCGR</name>
<dbReference type="EMBL" id="VDEP01000210">
    <property type="protein sequence ID" value="KAA1123295.1"/>
    <property type="molecule type" value="Genomic_DNA"/>
</dbReference>
<dbReference type="EMBL" id="VSWC01000054">
    <property type="protein sequence ID" value="KAA1099495.1"/>
    <property type="molecule type" value="Genomic_DNA"/>
</dbReference>
<comment type="caution">
    <text evidence="4">The sequence shown here is derived from an EMBL/GenBank/DDBJ whole genome shotgun (WGS) entry which is preliminary data.</text>
</comment>
<evidence type="ECO:0000313" key="5">
    <source>
        <dbReference type="Proteomes" id="UP000324748"/>
    </source>
</evidence>
<reference evidence="5 6" key="1">
    <citation type="submission" date="2019-05" db="EMBL/GenBank/DDBJ databases">
        <title>Emergence of the Ug99 lineage of the wheat stem rust pathogen through somatic hybridization.</title>
        <authorList>
            <person name="Li F."/>
            <person name="Upadhyaya N.M."/>
            <person name="Sperschneider J."/>
            <person name="Matny O."/>
            <person name="Nguyen-Phuc H."/>
            <person name="Mago R."/>
            <person name="Raley C."/>
            <person name="Miller M.E."/>
            <person name="Silverstein K.A.T."/>
            <person name="Henningsen E."/>
            <person name="Hirsch C.D."/>
            <person name="Visser B."/>
            <person name="Pretorius Z.A."/>
            <person name="Steffenson B.J."/>
            <person name="Schwessinger B."/>
            <person name="Dodds P.N."/>
            <person name="Figueroa M."/>
        </authorList>
    </citation>
    <scope>NUCLEOTIDE SEQUENCE [LARGE SCALE GENOMIC DNA]</scope>
    <source>
        <strain evidence="3">21-0</strain>
        <strain evidence="4 6">Ug99</strain>
    </source>
</reference>
<feature type="signal peptide" evidence="2">
    <location>
        <begin position="1"/>
        <end position="25"/>
    </location>
</feature>
<protein>
    <submittedName>
        <fullName evidence="4">Uncharacterized protein</fullName>
    </submittedName>
</protein>
<keyword evidence="5" id="KW-1185">Reference proteome</keyword>
<evidence type="ECO:0000313" key="6">
    <source>
        <dbReference type="Proteomes" id="UP000325313"/>
    </source>
</evidence>
<dbReference type="OrthoDB" id="10678373at2759"/>
<accession>A0A5B0REH4</accession>
<evidence type="ECO:0000256" key="1">
    <source>
        <dbReference type="SAM" id="MobiDB-lite"/>
    </source>
</evidence>
<evidence type="ECO:0000256" key="2">
    <source>
        <dbReference type="SAM" id="SignalP"/>
    </source>
</evidence>
<evidence type="ECO:0000313" key="4">
    <source>
        <dbReference type="EMBL" id="KAA1123295.1"/>
    </source>
</evidence>
<dbReference type="Proteomes" id="UP000325313">
    <property type="component" value="Unassembled WGS sequence"/>
</dbReference>
<sequence length="624" mass="72883">MIFCSLKYPKLVGLAVLCCLKATRPTPVNDMMEREGSIKDHELAEGVTPFDTECNTKGQSSHNPQDDHWSSPTLTTLAEGKLKDSPEEYIEEILSPVKITGFPRKRTELPESEEERKFLIKQINKEFTNLKKEVDGVKYLMDKKDPRSFQIKKPLFKQYAPQLDHVHMQLPLLIRNRIANLKGKKSTISIIPQMNDKPTSCKIRHIDKSQTDESLSNFDTTKKSRETPNNEKNMKLDHDGNDENGSSTGSTEDQILDEDLSKTILQKLGKDLAEDLTDVIIGSSPKKQQLYYLEFPTHKLGFQTLHFMYRNHLISEEDFVSLFRKEFLDEAAENMHHIHVYEGSHTFEIDHSKDCMNIFNSWYGSPAREMFSVLEPKQKRMFSFYSVAFVFKKYIKLGDFYKIQELKDEMNDFYETLFQDSQLFNQLEELLLQNSTQKPYINKEIVEKELKSLSETFKRIGGIDTYGEYQHEISVIFQTLRFIKEDYPDLIIKLKLNKQEIFGKRYDLMYESSKFSGELNNIKIALEMKFCSCEKNIWPLNGELFPTKDKTMKPVDELEYISNHLDKILSQHKQKISLILNGDPINRYCDDQRITYSILLLKQKINGLKMKEARKEKVLKKQPK</sequence>
<keyword evidence="2" id="KW-0732">Signal</keyword>
<organism evidence="4 6">
    <name type="scientific">Puccinia graminis f. sp. tritici</name>
    <dbReference type="NCBI Taxonomy" id="56615"/>
    <lineage>
        <taxon>Eukaryota</taxon>
        <taxon>Fungi</taxon>
        <taxon>Dikarya</taxon>
        <taxon>Basidiomycota</taxon>
        <taxon>Pucciniomycotina</taxon>
        <taxon>Pucciniomycetes</taxon>
        <taxon>Pucciniales</taxon>
        <taxon>Pucciniaceae</taxon>
        <taxon>Puccinia</taxon>
    </lineage>
</organism>
<feature type="region of interest" description="Disordered" evidence="1">
    <location>
        <begin position="206"/>
        <end position="254"/>
    </location>
</feature>
<feature type="compositionally biased region" description="Basic and acidic residues" evidence="1">
    <location>
        <begin position="220"/>
        <end position="241"/>
    </location>
</feature>
<feature type="region of interest" description="Disordered" evidence="1">
    <location>
        <begin position="49"/>
        <end position="72"/>
    </location>
</feature>
<proteinExistence type="predicted"/>
<dbReference type="Proteomes" id="UP000324748">
    <property type="component" value="Unassembled WGS sequence"/>
</dbReference>
<feature type="chain" id="PRO_5036138142" evidence="2">
    <location>
        <begin position="26"/>
        <end position="624"/>
    </location>
</feature>
<dbReference type="AlphaFoldDB" id="A0A5B0REH4"/>
<gene>
    <name evidence="3" type="ORF">PGT21_009420</name>
    <name evidence="4" type="ORF">PGTUg99_022142</name>
</gene>
<feature type="compositionally biased region" description="Polar residues" evidence="1">
    <location>
        <begin position="53"/>
        <end position="63"/>
    </location>
</feature>
<feature type="compositionally biased region" description="Polar residues" evidence="1">
    <location>
        <begin position="243"/>
        <end position="253"/>
    </location>
</feature>